<dbReference type="GO" id="GO:0005689">
    <property type="term" value="C:U12-type spliceosomal complex"/>
    <property type="evidence" value="ECO:0007669"/>
    <property type="project" value="TreeGrafter"/>
</dbReference>
<dbReference type="InterPro" id="IPR052831">
    <property type="entry name" value="Apoptosis_promoter"/>
</dbReference>
<organism evidence="2">
    <name type="scientific">Neodiprion lecontei</name>
    <name type="common">Redheaded pine sawfly</name>
    <dbReference type="NCBI Taxonomy" id="441921"/>
    <lineage>
        <taxon>Eukaryota</taxon>
        <taxon>Metazoa</taxon>
        <taxon>Ecdysozoa</taxon>
        <taxon>Arthropoda</taxon>
        <taxon>Hexapoda</taxon>
        <taxon>Insecta</taxon>
        <taxon>Pterygota</taxon>
        <taxon>Neoptera</taxon>
        <taxon>Endopterygota</taxon>
        <taxon>Hymenoptera</taxon>
        <taxon>Tenthredinoidea</taxon>
        <taxon>Diprionidae</taxon>
        <taxon>Diprioninae</taxon>
        <taxon>Neodiprion</taxon>
    </lineage>
</organism>
<gene>
    <name evidence="2" type="primary">LOC107227793</name>
</gene>
<dbReference type="PANTHER" id="PTHR48190:SF2">
    <property type="entry name" value="PROGRAMMED CELL DEATH PROTEIN 7"/>
    <property type="match status" value="1"/>
</dbReference>
<evidence type="ECO:0000313" key="2">
    <source>
        <dbReference type="RefSeq" id="XP_015524526.1"/>
    </source>
</evidence>
<accession>A0A6J0CAW2</accession>
<keyword evidence="1" id="KW-1185">Reference proteome</keyword>
<dbReference type="Proteomes" id="UP000829291">
    <property type="component" value="Chromosome 3"/>
</dbReference>
<name>A0A6J0CAW2_NEOLC</name>
<dbReference type="OrthoDB" id="296187at2759"/>
<protein>
    <submittedName>
        <fullName evidence="2">Uncharacterized protein LOC107227793</fullName>
    </submittedName>
</protein>
<dbReference type="Pfam" id="PF16021">
    <property type="entry name" value="PDCD7"/>
    <property type="match status" value="1"/>
</dbReference>
<dbReference type="AlphaFoldDB" id="A0A6J0CAW2"/>
<reference evidence="2" key="1">
    <citation type="submission" date="2025-08" db="UniProtKB">
        <authorList>
            <consortium name="RefSeq"/>
        </authorList>
    </citation>
    <scope>IDENTIFICATION</scope>
    <source>
        <tissue evidence="2">Thorax and Abdomen</tissue>
    </source>
</reference>
<proteinExistence type="predicted"/>
<dbReference type="RefSeq" id="XP_015524526.1">
    <property type="nucleotide sequence ID" value="XM_015669040.2"/>
</dbReference>
<dbReference type="KEGG" id="nlo:107227793"/>
<dbReference type="GeneID" id="107227793"/>
<sequence length="398" mass="47197">MYRNQNFAQIPPHYYDRQFQYQLDPIHRNYEMQMQQNFIYPSITNAESTNIKFINFNPMCNNVDNEKSVLIAKLEVQERDERMIENFLKQNENPVKRIKKDSSDCISKISEARSALVSVFKLHKELKESFASLAENRNLPEYEWNERINTAQNKRFSILETLSKLKDDKVMSEITTCINKRKKKRLRQKKQRVLRKIEKLSAHERRIQLHAEADAWIKLKQDIIEKEKQENDMRRNADIVLAEVRGKRNDAKKFFALLHELKNLRCIEANIARARGEHLSTAADESFTNIIDKLLEQWKLMDREYSIEEQGLRLMLKTNNDQKIENQKRNIFDDWESALFGRKLPAVDIFQRNIHGFITIRAMWDKYISCDGFGSPIPIGWVMPDPPSSAAWQKYLKK</sequence>
<dbReference type="FunCoup" id="A0A6J0CAW2">
    <property type="interactions" value="10"/>
</dbReference>
<dbReference type="InParanoid" id="A0A6J0CAW2"/>
<dbReference type="PANTHER" id="PTHR48190">
    <property type="entry name" value="PROGRAMMED CELL DEATH PROTEIN 7"/>
    <property type="match status" value="1"/>
</dbReference>
<evidence type="ECO:0000313" key="1">
    <source>
        <dbReference type="Proteomes" id="UP000829291"/>
    </source>
</evidence>
<dbReference type="InterPro" id="IPR031974">
    <property type="entry name" value="PDCD7"/>
</dbReference>